<name>A0AAV8UKQ7_9RHOD</name>
<dbReference type="Pfam" id="PF01112">
    <property type="entry name" value="Asparaginase_2"/>
    <property type="match status" value="1"/>
</dbReference>
<sequence length="296" mass="31754">MLPSVVSTWDFSKRGVETAGELLKSGVGSAEAVEEGVRVLELDESVPTVGYGGLPNIEGVMQLDAGFMNGDGRCGAVMALEGYRTAVGIARRVMDRSRHTVLAGEGAKKFAMSMGFQPEPPENLLNEYAVRRVKEEQQGLNRAEGPVHTDTVGFICIDEVGDLNVACTTSGMQFKDPGRIGDSPIIGAGLFADKSVGAATATGDGDQMIRFCLSFLVVELMRMGKNPTEACNIAIDRVLESDPDCQAAVTAMDMEGVTGSAATRSGFVTYEWTNASGLQRRTHDHPERPSWRRKCI</sequence>
<evidence type="ECO:0000256" key="1">
    <source>
        <dbReference type="PIRSR" id="PIRSR600246-1"/>
    </source>
</evidence>
<feature type="binding site" evidence="2">
    <location>
        <begin position="202"/>
        <end position="205"/>
    </location>
    <ligand>
        <name>substrate</name>
    </ligand>
</feature>
<dbReference type="InterPro" id="IPR029055">
    <property type="entry name" value="Ntn_hydrolases_N"/>
</dbReference>
<evidence type="ECO:0000256" key="2">
    <source>
        <dbReference type="PIRSR" id="PIRSR600246-2"/>
    </source>
</evidence>
<keyword evidence="5" id="KW-1185">Reference proteome</keyword>
<dbReference type="GO" id="GO:0005737">
    <property type="term" value="C:cytoplasm"/>
    <property type="evidence" value="ECO:0007669"/>
    <property type="project" value="TreeGrafter"/>
</dbReference>
<dbReference type="PANTHER" id="PTHR10188">
    <property type="entry name" value="L-ASPARAGINASE"/>
    <property type="match status" value="1"/>
</dbReference>
<evidence type="ECO:0000313" key="4">
    <source>
        <dbReference type="EMBL" id="KAJ8901673.1"/>
    </source>
</evidence>
<gene>
    <name evidence="4" type="ORF">NDN08_003879</name>
</gene>
<dbReference type="CDD" id="cd04513">
    <property type="entry name" value="Glycosylasparaginase"/>
    <property type="match status" value="1"/>
</dbReference>
<dbReference type="FunFam" id="3.60.20.30:FF:000005">
    <property type="entry name" value="N(4)-(Beta-N-acetylglucosaminyl)-L-asparaginase"/>
    <property type="match status" value="1"/>
</dbReference>
<dbReference type="InterPro" id="IPR000246">
    <property type="entry name" value="Peptidase_T2"/>
</dbReference>
<protein>
    <recommendedName>
        <fullName evidence="6">N(4)-(Beta-N-acetylglucosaminyl)-L-asparaginase</fullName>
    </recommendedName>
</protein>
<accession>A0AAV8UKQ7</accession>
<dbReference type="Gene3D" id="3.60.20.30">
    <property type="entry name" value="(Glycosyl)asparaginase"/>
    <property type="match status" value="1"/>
</dbReference>
<dbReference type="Proteomes" id="UP001157974">
    <property type="component" value="Unassembled WGS sequence"/>
</dbReference>
<comment type="caution">
    <text evidence="4">The sequence shown here is derived from an EMBL/GenBank/DDBJ whole genome shotgun (WGS) entry which is preliminary data.</text>
</comment>
<evidence type="ECO:0000313" key="5">
    <source>
        <dbReference type="Proteomes" id="UP001157974"/>
    </source>
</evidence>
<feature type="binding site" evidence="2">
    <location>
        <begin position="179"/>
        <end position="182"/>
    </location>
    <ligand>
        <name>substrate</name>
    </ligand>
</feature>
<feature type="active site" description="Nucleophile" evidence="1">
    <location>
        <position position="151"/>
    </location>
</feature>
<dbReference type="SUPFAM" id="SSF56235">
    <property type="entry name" value="N-terminal nucleophile aminohydrolases (Ntn hydrolases)"/>
    <property type="match status" value="1"/>
</dbReference>
<proteinExistence type="predicted"/>
<feature type="site" description="Cleavage; by autolysis" evidence="3">
    <location>
        <begin position="150"/>
        <end position="151"/>
    </location>
</feature>
<dbReference type="GO" id="GO:0016811">
    <property type="term" value="F:hydrolase activity, acting on carbon-nitrogen (but not peptide) bonds, in linear amides"/>
    <property type="evidence" value="ECO:0007669"/>
    <property type="project" value="UniProtKB-ARBA"/>
</dbReference>
<reference evidence="4 5" key="1">
    <citation type="journal article" date="2023" name="Nat. Commun.">
        <title>Origin of minicircular mitochondrial genomes in red algae.</title>
        <authorList>
            <person name="Lee Y."/>
            <person name="Cho C.H."/>
            <person name="Lee Y.M."/>
            <person name="Park S.I."/>
            <person name="Yang J.H."/>
            <person name="West J.A."/>
            <person name="Bhattacharya D."/>
            <person name="Yoon H.S."/>
        </authorList>
    </citation>
    <scope>NUCLEOTIDE SEQUENCE [LARGE SCALE GENOMIC DNA]</scope>
    <source>
        <strain evidence="4 5">CCMP1338</strain>
        <tissue evidence="4">Whole cell</tissue>
    </source>
</reference>
<evidence type="ECO:0008006" key="6">
    <source>
        <dbReference type="Google" id="ProtNLM"/>
    </source>
</evidence>
<dbReference type="PANTHER" id="PTHR10188:SF6">
    <property type="entry name" value="N(4)-(BETA-N-ACETYLGLUCOSAMINYL)-L-ASPARAGINASE"/>
    <property type="match status" value="1"/>
</dbReference>
<organism evidence="4 5">
    <name type="scientific">Rhodosorus marinus</name>
    <dbReference type="NCBI Taxonomy" id="101924"/>
    <lineage>
        <taxon>Eukaryota</taxon>
        <taxon>Rhodophyta</taxon>
        <taxon>Stylonematophyceae</taxon>
        <taxon>Stylonematales</taxon>
        <taxon>Stylonemataceae</taxon>
        <taxon>Rhodosorus</taxon>
    </lineage>
</organism>
<evidence type="ECO:0000256" key="3">
    <source>
        <dbReference type="PIRSR" id="PIRSR600246-3"/>
    </source>
</evidence>
<dbReference type="EMBL" id="JAMWBK010000010">
    <property type="protein sequence ID" value="KAJ8901673.1"/>
    <property type="molecule type" value="Genomic_DNA"/>
</dbReference>
<dbReference type="AlphaFoldDB" id="A0AAV8UKQ7"/>